<dbReference type="OrthoDB" id="8581789at2"/>
<evidence type="ECO:0000313" key="2">
    <source>
        <dbReference type="Proteomes" id="UP000037939"/>
    </source>
</evidence>
<keyword evidence="2" id="KW-1185">Reference proteome</keyword>
<protein>
    <submittedName>
        <fullName evidence="1">Uncharacterized protein</fullName>
    </submittedName>
</protein>
<organism evidence="1 2">
    <name type="scientific">Amantichitinum ursilacus</name>
    <dbReference type="NCBI Taxonomy" id="857265"/>
    <lineage>
        <taxon>Bacteria</taxon>
        <taxon>Pseudomonadati</taxon>
        <taxon>Pseudomonadota</taxon>
        <taxon>Betaproteobacteria</taxon>
        <taxon>Neisseriales</taxon>
        <taxon>Chitinibacteraceae</taxon>
        <taxon>Amantichitinum</taxon>
    </lineage>
</organism>
<accession>A0A0N0GQ83</accession>
<dbReference type="AlphaFoldDB" id="A0A0N0GQ83"/>
<proteinExistence type="predicted"/>
<dbReference type="STRING" id="857265.WG78_02700"/>
<name>A0A0N0GQ83_9NEIS</name>
<sequence>MSRLWIEHTAWLTRRHVLLASGPRINVGQKKGTPQLHRAHAAVQPVGDDAVLRLQQLLAHAPRGSLGLDQLHLLMGAPWVRYAVMPWQTSLKREADWEGYARVLLAQQYGVATDTWRIRVAPGGFGQARLAAAVDQGLFQTVYEMARASKLRLSQCEPLLITAINRHHARLKAREFVLVLLEAEYATCLFFNKGWHSVITQPYATPPHHAPDADQITALVRDAAVLGGETMPAQIYVSSSDIPLSSLSGQGPIQWLGGVHPRFSQPIDLRAAVEVAA</sequence>
<dbReference type="EMBL" id="LAQT01000002">
    <property type="protein sequence ID" value="KPC54450.1"/>
    <property type="molecule type" value="Genomic_DNA"/>
</dbReference>
<dbReference type="Proteomes" id="UP000037939">
    <property type="component" value="Unassembled WGS sequence"/>
</dbReference>
<dbReference type="RefSeq" id="WP_152969037.1">
    <property type="nucleotide sequence ID" value="NZ_LAQT01000002.1"/>
</dbReference>
<comment type="caution">
    <text evidence="1">The sequence shown here is derived from an EMBL/GenBank/DDBJ whole genome shotgun (WGS) entry which is preliminary data.</text>
</comment>
<gene>
    <name evidence="1" type="ORF">WG78_02700</name>
</gene>
<evidence type="ECO:0000313" key="1">
    <source>
        <dbReference type="EMBL" id="KPC54450.1"/>
    </source>
</evidence>
<reference evidence="1 2" key="1">
    <citation type="submission" date="2015-07" db="EMBL/GenBank/DDBJ databases">
        <title>Draft genome sequence of the Amantichitinum ursilacus IGB-41, a new chitin-degrading bacterium.</title>
        <authorList>
            <person name="Kirstahler P."/>
            <person name="Guenther M."/>
            <person name="Grumaz C."/>
            <person name="Rupp S."/>
            <person name="Zibek S."/>
            <person name="Sohn K."/>
        </authorList>
    </citation>
    <scope>NUCLEOTIDE SEQUENCE [LARGE SCALE GENOMIC DNA]</scope>
    <source>
        <strain evidence="1 2">IGB-41</strain>
    </source>
</reference>